<dbReference type="SMART" id="SM00382">
    <property type="entry name" value="AAA"/>
    <property type="match status" value="1"/>
</dbReference>
<dbReference type="PANTHER" id="PTHR43134">
    <property type="entry name" value="SIGNAL RECOGNITION PARTICLE RECEPTOR SUBUNIT ALPHA"/>
    <property type="match status" value="1"/>
</dbReference>
<keyword evidence="13" id="KW-1185">Reference proteome</keyword>
<evidence type="ECO:0000256" key="3">
    <source>
        <dbReference type="ARBA" id="ARBA00022475"/>
    </source>
</evidence>
<evidence type="ECO:0000259" key="10">
    <source>
        <dbReference type="SMART" id="SM00382"/>
    </source>
</evidence>
<dbReference type="InterPro" id="IPR042101">
    <property type="entry name" value="SRP54_N_sf"/>
</dbReference>
<evidence type="ECO:0000256" key="2">
    <source>
        <dbReference type="ARBA" id="ARBA00008531"/>
    </source>
</evidence>
<accession>A0ABN8XHY2</accession>
<evidence type="ECO:0000256" key="1">
    <source>
        <dbReference type="ARBA" id="ARBA00004413"/>
    </source>
</evidence>
<keyword evidence="5" id="KW-0547">Nucleotide-binding</keyword>
<keyword evidence="9 12" id="KW-0675">Receptor</keyword>
<sequence>MSFWKNLVGKFTTLIGQKELVDWEAILIESDLGINLSQKLYSLLEKEKLLTRTDLAERRIRKELIAILGNDSLSFPIGQPGVILLVGVNGGGKTTTAAKLAYKFKSEGKKVYLAACDTFRAAATEQLKIWADKLELPVISAREGVDAASVAFRAFSQASQSQADYLIVDTAGRQANKKNLMLELGKIKKTLEKASGQIPLFVLLVVDGTSGSNVLIQAREFHEALGLSAMVVTKLDSSAKGGMIAAVKYELGIPTLFIGRGENLEALEAFSPEGFIEEFFSR</sequence>
<keyword evidence="6" id="KW-0378">Hydrolase</keyword>
<organism evidence="12 13">
    <name type="scientific">Candidatus Methylacidiphilum fumarolicum</name>
    <dbReference type="NCBI Taxonomy" id="591154"/>
    <lineage>
        <taxon>Bacteria</taxon>
        <taxon>Pseudomonadati</taxon>
        <taxon>Verrucomicrobiota</taxon>
        <taxon>Methylacidiphilae</taxon>
        <taxon>Methylacidiphilales</taxon>
        <taxon>Methylacidiphilaceae</taxon>
        <taxon>Methylacidiphilum (ex Ratnadevi et al. 2023)</taxon>
    </lineage>
</organism>
<keyword evidence="4" id="KW-0963">Cytoplasm</keyword>
<evidence type="ECO:0000256" key="9">
    <source>
        <dbReference type="ARBA" id="ARBA00023170"/>
    </source>
</evidence>
<protein>
    <submittedName>
        <fullName evidence="12">Signal recognition particle receptor protein FtsY (=alpha subunit) (TC 3.A.5.1.1)</fullName>
    </submittedName>
</protein>
<dbReference type="InterPro" id="IPR000897">
    <property type="entry name" value="SRP54_GTPase_dom"/>
</dbReference>
<dbReference type="Gene3D" id="3.40.50.300">
    <property type="entry name" value="P-loop containing nucleotide triphosphate hydrolases"/>
    <property type="match status" value="1"/>
</dbReference>
<evidence type="ECO:0000256" key="8">
    <source>
        <dbReference type="ARBA" id="ARBA00023136"/>
    </source>
</evidence>
<dbReference type="InterPro" id="IPR003593">
    <property type="entry name" value="AAA+_ATPase"/>
</dbReference>
<keyword evidence="8" id="KW-0472">Membrane</keyword>
<dbReference type="EMBL" id="OX458932">
    <property type="protein sequence ID" value="CAI9085225.1"/>
    <property type="molecule type" value="Genomic_DNA"/>
</dbReference>
<gene>
    <name evidence="12" type="ORF">MFUM_0847</name>
</gene>
<keyword evidence="7" id="KW-0342">GTP-binding</keyword>
<dbReference type="SUPFAM" id="SSF52540">
    <property type="entry name" value="P-loop containing nucleoside triphosphate hydrolases"/>
    <property type="match status" value="1"/>
</dbReference>
<dbReference type="SMART" id="SM00962">
    <property type="entry name" value="SRP54"/>
    <property type="match status" value="1"/>
</dbReference>
<dbReference type="PANTHER" id="PTHR43134:SF1">
    <property type="entry name" value="SIGNAL RECOGNITION PARTICLE RECEPTOR SUBUNIT ALPHA"/>
    <property type="match status" value="1"/>
</dbReference>
<dbReference type="NCBIfam" id="TIGR00064">
    <property type="entry name" value="ftsY"/>
    <property type="match status" value="1"/>
</dbReference>
<dbReference type="Pfam" id="PF00448">
    <property type="entry name" value="SRP54"/>
    <property type="match status" value="1"/>
</dbReference>
<evidence type="ECO:0000256" key="7">
    <source>
        <dbReference type="ARBA" id="ARBA00023134"/>
    </source>
</evidence>
<evidence type="ECO:0000256" key="4">
    <source>
        <dbReference type="ARBA" id="ARBA00022490"/>
    </source>
</evidence>
<dbReference type="Proteomes" id="UP001161497">
    <property type="component" value="Chromosome"/>
</dbReference>
<evidence type="ECO:0000313" key="13">
    <source>
        <dbReference type="Proteomes" id="UP001161497"/>
    </source>
</evidence>
<feature type="domain" description="SRP54-type proteins GTP-binding" evidence="11">
    <location>
        <begin position="80"/>
        <end position="281"/>
    </location>
</feature>
<evidence type="ECO:0000256" key="5">
    <source>
        <dbReference type="ARBA" id="ARBA00022741"/>
    </source>
</evidence>
<comment type="similarity">
    <text evidence="2">Belongs to the GTP-binding SRP family.</text>
</comment>
<evidence type="ECO:0000256" key="6">
    <source>
        <dbReference type="ARBA" id="ARBA00022801"/>
    </source>
</evidence>
<dbReference type="RefSeq" id="WP_009060660.1">
    <property type="nucleotide sequence ID" value="NZ_JAHXRZ010000010.1"/>
</dbReference>
<dbReference type="Gene3D" id="1.20.120.140">
    <property type="entry name" value="Signal recognition particle SRP54, nucleotide-binding domain"/>
    <property type="match status" value="1"/>
</dbReference>
<feature type="domain" description="AAA+ ATPase" evidence="10">
    <location>
        <begin position="79"/>
        <end position="226"/>
    </location>
</feature>
<reference evidence="12" key="1">
    <citation type="submission" date="2023-03" db="EMBL/GenBank/DDBJ databases">
        <authorList>
            <person name="Cremers G."/>
            <person name="Picone N."/>
        </authorList>
    </citation>
    <scope>NUCLEOTIDE SEQUENCE</scope>
    <source>
        <strain evidence="12">Sample_alias</strain>
    </source>
</reference>
<dbReference type="InterPro" id="IPR027417">
    <property type="entry name" value="P-loop_NTPase"/>
</dbReference>
<evidence type="ECO:0000313" key="12">
    <source>
        <dbReference type="EMBL" id="CAI9085225.1"/>
    </source>
</evidence>
<comment type="subcellular location">
    <subcellularLocation>
        <location evidence="1">Cell membrane</location>
        <topology evidence="1">Peripheral membrane protein</topology>
        <orientation evidence="1">Cytoplasmic side</orientation>
    </subcellularLocation>
</comment>
<dbReference type="InterPro" id="IPR004390">
    <property type="entry name" value="SR_rcpt_FtsY"/>
</dbReference>
<keyword evidence="3" id="KW-1003">Cell membrane</keyword>
<evidence type="ECO:0000259" key="11">
    <source>
        <dbReference type="SMART" id="SM00962"/>
    </source>
</evidence>
<name>A0ABN8XHY2_9BACT</name>
<proteinExistence type="inferred from homology"/>